<reference evidence="1" key="1">
    <citation type="submission" date="2006-10" db="EMBL/GenBank/DDBJ databases">
        <title>Complete sequence of Solibacter usitatus Ellin6076.</title>
        <authorList>
            <consortium name="US DOE Joint Genome Institute"/>
            <person name="Copeland A."/>
            <person name="Lucas S."/>
            <person name="Lapidus A."/>
            <person name="Barry K."/>
            <person name="Detter J.C."/>
            <person name="Glavina del Rio T."/>
            <person name="Hammon N."/>
            <person name="Israni S."/>
            <person name="Dalin E."/>
            <person name="Tice H."/>
            <person name="Pitluck S."/>
            <person name="Thompson L.S."/>
            <person name="Brettin T."/>
            <person name="Bruce D."/>
            <person name="Han C."/>
            <person name="Tapia R."/>
            <person name="Gilna P."/>
            <person name="Schmutz J."/>
            <person name="Larimer F."/>
            <person name="Land M."/>
            <person name="Hauser L."/>
            <person name="Kyrpides N."/>
            <person name="Mikhailova N."/>
            <person name="Janssen P.H."/>
            <person name="Kuske C.R."/>
            <person name="Richardson P."/>
        </authorList>
    </citation>
    <scope>NUCLEOTIDE SEQUENCE</scope>
    <source>
        <strain evidence="1">Ellin6076</strain>
    </source>
</reference>
<gene>
    <name evidence="1" type="ordered locus">Acid_3058</name>
</gene>
<accession>Q022R3</accession>
<dbReference type="AlphaFoldDB" id="Q022R3"/>
<proteinExistence type="predicted"/>
<dbReference type="HOGENOM" id="CLU_117640_0_0_0"/>
<dbReference type="OrthoDB" id="8565707at2"/>
<dbReference type="eggNOG" id="ENOG50330CK">
    <property type="taxonomic scope" value="Bacteria"/>
</dbReference>
<protein>
    <submittedName>
        <fullName evidence="1">Uncharacterized protein</fullName>
    </submittedName>
</protein>
<dbReference type="STRING" id="234267.Acid_3058"/>
<dbReference type="InParanoid" id="Q022R3"/>
<sequence>MSHAAIVVVTLYVLWAAATIANQFHARCPTWLRAMDVFGLIPVWTFFAPNPGMTDYYLLYRDRLPDGSFDNWRKVGLRPPENSFRLALWNPTKRRQKALSDLVSALIMLARRQENEGLIATVPFILILNFITSRPHSLGTNATQFMVLEHDGYSGEPERSRVLMMSGVHRLR</sequence>
<name>Q022R3_SOLUE</name>
<dbReference type="EMBL" id="CP000473">
    <property type="protein sequence ID" value="ABJ84037.1"/>
    <property type="molecule type" value="Genomic_DNA"/>
</dbReference>
<evidence type="ECO:0000313" key="1">
    <source>
        <dbReference type="EMBL" id="ABJ84037.1"/>
    </source>
</evidence>
<dbReference type="KEGG" id="sus:Acid_3058"/>
<organism evidence="1">
    <name type="scientific">Solibacter usitatus (strain Ellin6076)</name>
    <dbReference type="NCBI Taxonomy" id="234267"/>
    <lineage>
        <taxon>Bacteria</taxon>
        <taxon>Pseudomonadati</taxon>
        <taxon>Acidobacteriota</taxon>
        <taxon>Terriglobia</taxon>
        <taxon>Bryobacterales</taxon>
        <taxon>Solibacteraceae</taxon>
        <taxon>Candidatus Solibacter</taxon>
    </lineage>
</organism>